<dbReference type="Proteomes" id="UP000076842">
    <property type="component" value="Unassembled WGS sequence"/>
</dbReference>
<organism evidence="1 2">
    <name type="scientific">Calocera cornea HHB12733</name>
    <dbReference type="NCBI Taxonomy" id="1353952"/>
    <lineage>
        <taxon>Eukaryota</taxon>
        <taxon>Fungi</taxon>
        <taxon>Dikarya</taxon>
        <taxon>Basidiomycota</taxon>
        <taxon>Agaricomycotina</taxon>
        <taxon>Dacrymycetes</taxon>
        <taxon>Dacrymycetales</taxon>
        <taxon>Dacrymycetaceae</taxon>
        <taxon>Calocera</taxon>
    </lineage>
</organism>
<sequence>MHLPSTCLLRHAATIFRTITCTASVLLSLFRLFPPPFPHPLRTPRATSHRSRYRTIQPRNPGFSFISIIAAYGDNRIVVVVVRVMASSAIRIIPWIIIRIGRSAFEACRRYGVLLSGGRGFLNMFDVVYIHVNRRIFSLLILTNISSLRNGGGHWFLR</sequence>
<gene>
    <name evidence="1" type="ORF">CALCODRAFT_504379</name>
</gene>
<dbReference type="AlphaFoldDB" id="A0A165CGD7"/>
<reference evidence="1 2" key="1">
    <citation type="journal article" date="2016" name="Mol. Biol. Evol.">
        <title>Comparative Genomics of Early-Diverging Mushroom-Forming Fungi Provides Insights into the Origins of Lignocellulose Decay Capabilities.</title>
        <authorList>
            <person name="Nagy L.G."/>
            <person name="Riley R."/>
            <person name="Tritt A."/>
            <person name="Adam C."/>
            <person name="Daum C."/>
            <person name="Floudas D."/>
            <person name="Sun H."/>
            <person name="Yadav J.S."/>
            <person name="Pangilinan J."/>
            <person name="Larsson K.H."/>
            <person name="Matsuura K."/>
            <person name="Barry K."/>
            <person name="Labutti K."/>
            <person name="Kuo R."/>
            <person name="Ohm R.A."/>
            <person name="Bhattacharya S.S."/>
            <person name="Shirouzu T."/>
            <person name="Yoshinaga Y."/>
            <person name="Martin F.M."/>
            <person name="Grigoriev I.V."/>
            <person name="Hibbett D.S."/>
        </authorList>
    </citation>
    <scope>NUCLEOTIDE SEQUENCE [LARGE SCALE GENOMIC DNA]</scope>
    <source>
        <strain evidence="1 2">HHB12733</strain>
    </source>
</reference>
<accession>A0A165CGD7</accession>
<protein>
    <submittedName>
        <fullName evidence="1">Uncharacterized protein</fullName>
    </submittedName>
</protein>
<proteinExistence type="predicted"/>
<dbReference type="InParanoid" id="A0A165CGD7"/>
<evidence type="ECO:0000313" key="1">
    <source>
        <dbReference type="EMBL" id="KZT50744.1"/>
    </source>
</evidence>
<keyword evidence="2" id="KW-1185">Reference proteome</keyword>
<dbReference type="EMBL" id="KV424147">
    <property type="protein sequence ID" value="KZT50744.1"/>
    <property type="molecule type" value="Genomic_DNA"/>
</dbReference>
<name>A0A165CGD7_9BASI</name>
<evidence type="ECO:0000313" key="2">
    <source>
        <dbReference type="Proteomes" id="UP000076842"/>
    </source>
</evidence>